<organism evidence="2 3">
    <name type="scientific">Candidatus Kaiserbacteria bacterium RIFCSPLOWO2_01_FULL_54_13</name>
    <dbReference type="NCBI Taxonomy" id="1798512"/>
    <lineage>
        <taxon>Bacteria</taxon>
        <taxon>Candidatus Kaiseribacteriota</taxon>
    </lineage>
</organism>
<evidence type="ECO:0000313" key="2">
    <source>
        <dbReference type="EMBL" id="OGG79909.1"/>
    </source>
</evidence>
<name>A0A1F6F231_9BACT</name>
<proteinExistence type="predicted"/>
<gene>
    <name evidence="2" type="ORF">A3A39_03800</name>
</gene>
<accession>A0A1F6F231</accession>
<sequence length="184" mass="21689">MRKKMRERSILGPLEEDILQHLTAGDLLMSFLISGRSTRAFYREASLRAHARYRRKRSIRGLEAKGLVAYRGDTIHLTEKGRELMQILAARTTPVEAAWKGTWWIVMYDIPINLNPMRFELRRILIRAGFRKLQHSVWVHPHKCKELELFVKNHPRMAAYVRYLEAPPFAHLEKMQDWKKLATA</sequence>
<dbReference type="Pfam" id="PF20803">
    <property type="entry name" value="PaaX_M"/>
    <property type="match status" value="1"/>
</dbReference>
<dbReference type="Gene3D" id="3.30.70.2650">
    <property type="match status" value="1"/>
</dbReference>
<evidence type="ECO:0000313" key="3">
    <source>
        <dbReference type="Proteomes" id="UP000177372"/>
    </source>
</evidence>
<dbReference type="Proteomes" id="UP000177372">
    <property type="component" value="Unassembled WGS sequence"/>
</dbReference>
<dbReference type="STRING" id="1798512.A3A39_03800"/>
<feature type="domain" description="Transcriptional repressor PaaX-like central Cas2-like" evidence="1">
    <location>
        <begin position="97"/>
        <end position="167"/>
    </location>
</feature>
<reference evidence="2 3" key="1">
    <citation type="journal article" date="2016" name="Nat. Commun.">
        <title>Thousands of microbial genomes shed light on interconnected biogeochemical processes in an aquifer system.</title>
        <authorList>
            <person name="Anantharaman K."/>
            <person name="Brown C.T."/>
            <person name="Hug L.A."/>
            <person name="Sharon I."/>
            <person name="Castelle C.J."/>
            <person name="Probst A.J."/>
            <person name="Thomas B.C."/>
            <person name="Singh A."/>
            <person name="Wilkins M.J."/>
            <person name="Karaoz U."/>
            <person name="Brodie E.L."/>
            <person name="Williams K.H."/>
            <person name="Hubbard S.S."/>
            <person name="Banfield J.F."/>
        </authorList>
    </citation>
    <scope>NUCLEOTIDE SEQUENCE [LARGE SCALE GENOMIC DNA]</scope>
</reference>
<dbReference type="AlphaFoldDB" id="A0A1F6F231"/>
<dbReference type="EMBL" id="MFLZ01000016">
    <property type="protein sequence ID" value="OGG79909.1"/>
    <property type="molecule type" value="Genomic_DNA"/>
</dbReference>
<comment type="caution">
    <text evidence="2">The sequence shown here is derived from an EMBL/GenBank/DDBJ whole genome shotgun (WGS) entry which is preliminary data.</text>
</comment>
<dbReference type="SUPFAM" id="SSF143430">
    <property type="entry name" value="TTP0101/SSO1404-like"/>
    <property type="match status" value="1"/>
</dbReference>
<dbReference type="InterPro" id="IPR048846">
    <property type="entry name" value="PaaX-like_central"/>
</dbReference>
<evidence type="ECO:0000259" key="1">
    <source>
        <dbReference type="Pfam" id="PF20803"/>
    </source>
</evidence>
<protein>
    <recommendedName>
        <fullName evidence="1">Transcriptional repressor PaaX-like central Cas2-like domain-containing protein</fullName>
    </recommendedName>
</protein>